<dbReference type="AlphaFoldDB" id="A9UXZ2"/>
<evidence type="ECO:0000256" key="4">
    <source>
        <dbReference type="RuleBase" id="RU000499"/>
    </source>
</evidence>
<dbReference type="InParanoid" id="A9UXZ2"/>
<dbReference type="PRINTS" id="PR01011">
    <property type="entry name" value="GLUTPROXDASE"/>
</dbReference>
<dbReference type="Proteomes" id="UP000001357">
    <property type="component" value="Unassembled WGS sequence"/>
</dbReference>
<dbReference type="GO" id="GO:0006979">
    <property type="term" value="P:response to oxidative stress"/>
    <property type="evidence" value="ECO:0007669"/>
    <property type="project" value="InterPro"/>
</dbReference>
<evidence type="ECO:0000256" key="5">
    <source>
        <dbReference type="SAM" id="SignalP"/>
    </source>
</evidence>
<dbReference type="InterPro" id="IPR029760">
    <property type="entry name" value="GPX_CS"/>
</dbReference>
<evidence type="ECO:0000256" key="3">
    <source>
        <dbReference type="ARBA" id="ARBA00023002"/>
    </source>
</evidence>
<dbReference type="eggNOG" id="KOG1651">
    <property type="taxonomic scope" value="Eukaryota"/>
</dbReference>
<dbReference type="Pfam" id="PF00255">
    <property type="entry name" value="GSHPx"/>
    <property type="match status" value="1"/>
</dbReference>
<dbReference type="SUPFAM" id="SSF52833">
    <property type="entry name" value="Thioredoxin-like"/>
    <property type="match status" value="1"/>
</dbReference>
<dbReference type="PROSITE" id="PS51355">
    <property type="entry name" value="GLUTATHIONE_PEROXID_3"/>
    <property type="match status" value="1"/>
</dbReference>
<evidence type="ECO:0000313" key="7">
    <source>
        <dbReference type="Proteomes" id="UP000001357"/>
    </source>
</evidence>
<dbReference type="InterPro" id="IPR036249">
    <property type="entry name" value="Thioredoxin-like_sf"/>
</dbReference>
<evidence type="ECO:0000313" key="6">
    <source>
        <dbReference type="EMBL" id="EDQ89930.1"/>
    </source>
</evidence>
<dbReference type="STRING" id="81824.A9UXZ2"/>
<dbReference type="PROSITE" id="PS00763">
    <property type="entry name" value="GLUTATHIONE_PEROXID_2"/>
    <property type="match status" value="1"/>
</dbReference>
<keyword evidence="2 4" id="KW-0575">Peroxidase</keyword>
<dbReference type="PANTHER" id="PTHR11592">
    <property type="entry name" value="GLUTATHIONE PEROXIDASE"/>
    <property type="match status" value="1"/>
</dbReference>
<dbReference type="EMBL" id="CH991549">
    <property type="protein sequence ID" value="EDQ89930.1"/>
    <property type="molecule type" value="Genomic_DNA"/>
</dbReference>
<dbReference type="KEGG" id="mbr:MONBRDRAFT_16837"/>
<keyword evidence="3 4" id="KW-0560">Oxidoreductase</keyword>
<comment type="similarity">
    <text evidence="1 4">Belongs to the glutathione peroxidase family.</text>
</comment>
<accession>A9UXZ2</accession>
<organism evidence="6 7">
    <name type="scientific">Monosiga brevicollis</name>
    <name type="common">Choanoflagellate</name>
    <dbReference type="NCBI Taxonomy" id="81824"/>
    <lineage>
        <taxon>Eukaryota</taxon>
        <taxon>Choanoflagellata</taxon>
        <taxon>Craspedida</taxon>
        <taxon>Salpingoecidae</taxon>
        <taxon>Monosiga</taxon>
    </lineage>
</organism>
<dbReference type="GeneID" id="5890527"/>
<feature type="signal peptide" evidence="5">
    <location>
        <begin position="1"/>
        <end position="17"/>
    </location>
</feature>
<evidence type="ECO:0000256" key="2">
    <source>
        <dbReference type="ARBA" id="ARBA00022559"/>
    </source>
</evidence>
<keyword evidence="5" id="KW-0732">Signal</keyword>
<dbReference type="RefSeq" id="XP_001745352.1">
    <property type="nucleotide sequence ID" value="XM_001745300.1"/>
</dbReference>
<dbReference type="InterPro" id="IPR000889">
    <property type="entry name" value="Glutathione_peroxidase"/>
</dbReference>
<gene>
    <name evidence="6" type="ORF">MONBRDRAFT_16837</name>
</gene>
<reference evidence="6 7" key="1">
    <citation type="journal article" date="2008" name="Nature">
        <title>The genome of the choanoflagellate Monosiga brevicollis and the origin of metazoans.</title>
        <authorList>
            <consortium name="JGI Sequencing"/>
            <person name="King N."/>
            <person name="Westbrook M.J."/>
            <person name="Young S.L."/>
            <person name="Kuo A."/>
            <person name="Abedin M."/>
            <person name="Chapman J."/>
            <person name="Fairclough S."/>
            <person name="Hellsten U."/>
            <person name="Isogai Y."/>
            <person name="Letunic I."/>
            <person name="Marr M."/>
            <person name="Pincus D."/>
            <person name="Putnam N."/>
            <person name="Rokas A."/>
            <person name="Wright K.J."/>
            <person name="Zuzow R."/>
            <person name="Dirks W."/>
            <person name="Good M."/>
            <person name="Goodstein D."/>
            <person name="Lemons D."/>
            <person name="Li W."/>
            <person name="Lyons J.B."/>
            <person name="Morris A."/>
            <person name="Nichols S."/>
            <person name="Richter D.J."/>
            <person name="Salamov A."/>
            <person name="Bork P."/>
            <person name="Lim W.A."/>
            <person name="Manning G."/>
            <person name="Miller W.T."/>
            <person name="McGinnis W."/>
            <person name="Shapiro H."/>
            <person name="Tjian R."/>
            <person name="Grigoriev I.V."/>
            <person name="Rokhsar D."/>
        </authorList>
    </citation>
    <scope>NUCLEOTIDE SEQUENCE [LARGE SCALE GENOMIC DNA]</scope>
    <source>
        <strain evidence="7">MX1 / ATCC 50154</strain>
    </source>
</reference>
<name>A9UXZ2_MONBE</name>
<protein>
    <recommendedName>
        <fullName evidence="4">Glutathione peroxidase</fullName>
    </recommendedName>
</protein>
<dbReference type="GO" id="GO:0004601">
    <property type="term" value="F:peroxidase activity"/>
    <property type="evidence" value="ECO:0000318"/>
    <property type="project" value="GO_Central"/>
</dbReference>
<feature type="non-terminal residue" evidence="6">
    <location>
        <position position="1"/>
    </location>
</feature>
<dbReference type="FunCoup" id="A9UXZ2">
    <property type="interactions" value="249"/>
</dbReference>
<sequence length="145" mass="16254">DLLITHWQVLLVVNVASECGYTDPRYEELSHLIRILGKRGIEVLAFPCNQFGGQEPGTAEEVRDFGLTNYEADFVYFDKVDVQGVRQAPIYKWLLDQTGATIDWNFGMRVTLSPARLSRLYACNTVRFTIQCSTSGTCPATPDTA</sequence>
<proteinExistence type="inferred from homology"/>
<keyword evidence="7" id="KW-1185">Reference proteome</keyword>
<dbReference type="PANTHER" id="PTHR11592:SF78">
    <property type="entry name" value="GLUTATHIONE PEROXIDASE"/>
    <property type="match status" value="1"/>
</dbReference>
<evidence type="ECO:0000256" key="1">
    <source>
        <dbReference type="ARBA" id="ARBA00006926"/>
    </source>
</evidence>
<feature type="chain" id="PRO_5002744841" description="Glutathione peroxidase" evidence="5">
    <location>
        <begin position="18"/>
        <end position="145"/>
    </location>
</feature>
<dbReference type="Gene3D" id="3.40.30.10">
    <property type="entry name" value="Glutaredoxin"/>
    <property type="match status" value="1"/>
</dbReference>